<name>A0A2K1R2U6_9PEZI</name>
<reference evidence="2 3" key="1">
    <citation type="submission" date="2017-06" db="EMBL/GenBank/DDBJ databases">
        <title>Draft genome sequence of a variant of Elsinoe murrayae.</title>
        <authorList>
            <person name="Cheng Q."/>
        </authorList>
    </citation>
    <scope>NUCLEOTIDE SEQUENCE [LARGE SCALE GENOMIC DNA]</scope>
    <source>
        <strain evidence="2 3">CQ-2017a</strain>
    </source>
</reference>
<dbReference type="EMBL" id="NKHZ01000011">
    <property type="protein sequence ID" value="PNS21616.1"/>
    <property type="molecule type" value="Genomic_DNA"/>
</dbReference>
<dbReference type="OrthoDB" id="3916424at2759"/>
<accession>A0A2K1R2U6</accession>
<dbReference type="AlphaFoldDB" id="A0A2K1R2U6"/>
<evidence type="ECO:0000313" key="2">
    <source>
        <dbReference type="EMBL" id="PNS21616.1"/>
    </source>
</evidence>
<protein>
    <submittedName>
        <fullName evidence="2">Uncharacterized protein</fullName>
    </submittedName>
</protein>
<feature type="signal peptide" evidence="1">
    <location>
        <begin position="1"/>
        <end position="17"/>
    </location>
</feature>
<dbReference type="Proteomes" id="UP000243797">
    <property type="component" value="Unassembled WGS sequence"/>
</dbReference>
<comment type="caution">
    <text evidence="2">The sequence shown here is derived from an EMBL/GenBank/DDBJ whole genome shotgun (WGS) entry which is preliminary data.</text>
</comment>
<sequence length="196" mass="20750">MKFALGLIALAAGSAVAAPVPEPVPDAQPEASPELAERDGPSLVTYAVGGFRITNVSTTIKPWSLVTQSTGNAVSFTAQPLSATYQNLGSPITCNKTWQDSLLKGTGSVAVACSDPKMSIFVYRNYLATTEYSVYLAYNLSKSAGTNKTQTSQYQTKFTFNQNSVQLKCTKDKANAQNCVSSGTSLLASTLSEKVL</sequence>
<evidence type="ECO:0000256" key="1">
    <source>
        <dbReference type="SAM" id="SignalP"/>
    </source>
</evidence>
<feature type="chain" id="PRO_5014410973" evidence="1">
    <location>
        <begin position="18"/>
        <end position="196"/>
    </location>
</feature>
<organism evidence="2 3">
    <name type="scientific">Sphaceloma murrayae</name>
    <dbReference type="NCBI Taxonomy" id="2082308"/>
    <lineage>
        <taxon>Eukaryota</taxon>
        <taxon>Fungi</taxon>
        <taxon>Dikarya</taxon>
        <taxon>Ascomycota</taxon>
        <taxon>Pezizomycotina</taxon>
        <taxon>Dothideomycetes</taxon>
        <taxon>Dothideomycetidae</taxon>
        <taxon>Myriangiales</taxon>
        <taxon>Elsinoaceae</taxon>
        <taxon>Sphaceloma</taxon>
    </lineage>
</organism>
<keyword evidence="3" id="KW-1185">Reference proteome</keyword>
<dbReference type="InParanoid" id="A0A2K1R2U6"/>
<proteinExistence type="predicted"/>
<evidence type="ECO:0000313" key="3">
    <source>
        <dbReference type="Proteomes" id="UP000243797"/>
    </source>
</evidence>
<gene>
    <name evidence="2" type="ORF">CAC42_975</name>
</gene>
<keyword evidence="1" id="KW-0732">Signal</keyword>